<dbReference type="PROSITE" id="PS51007">
    <property type="entry name" value="CYTC"/>
    <property type="match status" value="1"/>
</dbReference>
<keyword evidence="7" id="KW-0732">Signal</keyword>
<reference evidence="9 10" key="1">
    <citation type="submission" date="2024-07" db="EMBL/GenBank/DDBJ databases">
        <authorList>
            <person name="Kang M."/>
        </authorList>
    </citation>
    <scope>NUCLEOTIDE SEQUENCE [LARGE SCALE GENOMIC DNA]</scope>
    <source>
        <strain evidence="9 10">DFM31</strain>
    </source>
</reference>
<dbReference type="Pfam" id="PF00034">
    <property type="entry name" value="Cytochrom_C"/>
    <property type="match status" value="1"/>
</dbReference>
<keyword evidence="10" id="KW-1185">Reference proteome</keyword>
<dbReference type="InterPro" id="IPR036909">
    <property type="entry name" value="Cyt_c-like_dom_sf"/>
</dbReference>
<dbReference type="PANTHER" id="PTHR11961">
    <property type="entry name" value="CYTOCHROME C"/>
    <property type="match status" value="1"/>
</dbReference>
<evidence type="ECO:0000256" key="2">
    <source>
        <dbReference type="ARBA" id="ARBA00022617"/>
    </source>
</evidence>
<dbReference type="RefSeq" id="WP_366191881.1">
    <property type="nucleotide sequence ID" value="NZ_JBFBVU010000003.1"/>
</dbReference>
<protein>
    <submittedName>
        <fullName evidence="9">C-type cytochrome</fullName>
    </submittedName>
</protein>
<proteinExistence type="predicted"/>
<evidence type="ECO:0000256" key="4">
    <source>
        <dbReference type="ARBA" id="ARBA00022982"/>
    </source>
</evidence>
<keyword evidence="1" id="KW-0813">Transport</keyword>
<evidence type="ECO:0000313" key="10">
    <source>
        <dbReference type="Proteomes" id="UP001553161"/>
    </source>
</evidence>
<evidence type="ECO:0000256" key="7">
    <source>
        <dbReference type="SAM" id="SignalP"/>
    </source>
</evidence>
<feature type="domain" description="Cytochrome c" evidence="8">
    <location>
        <begin position="22"/>
        <end position="139"/>
    </location>
</feature>
<evidence type="ECO:0000256" key="5">
    <source>
        <dbReference type="ARBA" id="ARBA00023004"/>
    </source>
</evidence>
<dbReference type="InterPro" id="IPR002327">
    <property type="entry name" value="Cyt_c_1A/1B"/>
</dbReference>
<organism evidence="9 10">
    <name type="scientific">Meridianimarinicoccus marinus</name>
    <dbReference type="NCBI Taxonomy" id="3231483"/>
    <lineage>
        <taxon>Bacteria</taxon>
        <taxon>Pseudomonadati</taxon>
        <taxon>Pseudomonadota</taxon>
        <taxon>Alphaproteobacteria</taxon>
        <taxon>Rhodobacterales</taxon>
        <taxon>Paracoccaceae</taxon>
        <taxon>Meridianimarinicoccus</taxon>
    </lineage>
</organism>
<dbReference type="SUPFAM" id="SSF46626">
    <property type="entry name" value="Cytochrome c"/>
    <property type="match status" value="1"/>
</dbReference>
<feature type="signal peptide" evidence="7">
    <location>
        <begin position="1"/>
        <end position="20"/>
    </location>
</feature>
<comment type="caution">
    <text evidence="9">The sequence shown here is derived from an EMBL/GenBank/DDBJ whole genome shotgun (WGS) entry which is preliminary data.</text>
</comment>
<name>A0ABV3L3D1_9RHOB</name>
<keyword evidence="2 6" id="KW-0349">Heme</keyword>
<gene>
    <name evidence="9" type="ORF">AB0T83_04650</name>
</gene>
<sequence>MNTPLVAAALATLCATPLLAEGDVTTGEKAFRKCVACHVVVNDAGETLAGKKASTGPNLYGVAGRAASTVEGFKYSAPALQLGEAGVVWDEANFTAFVQDPTAYLRATLDDGAARSKMTFRVRKEQEAADLYAYLASLSD</sequence>
<dbReference type="Proteomes" id="UP001553161">
    <property type="component" value="Unassembled WGS sequence"/>
</dbReference>
<keyword evidence="3 6" id="KW-0479">Metal-binding</keyword>
<evidence type="ECO:0000313" key="9">
    <source>
        <dbReference type="EMBL" id="MEV8466074.1"/>
    </source>
</evidence>
<dbReference type="EMBL" id="JBFBVU010000003">
    <property type="protein sequence ID" value="MEV8466074.1"/>
    <property type="molecule type" value="Genomic_DNA"/>
</dbReference>
<evidence type="ECO:0000256" key="1">
    <source>
        <dbReference type="ARBA" id="ARBA00022448"/>
    </source>
</evidence>
<evidence type="ECO:0000259" key="8">
    <source>
        <dbReference type="PROSITE" id="PS51007"/>
    </source>
</evidence>
<accession>A0ABV3L3D1</accession>
<feature type="chain" id="PRO_5047498138" evidence="7">
    <location>
        <begin position="21"/>
        <end position="140"/>
    </location>
</feature>
<keyword evidence="4" id="KW-0249">Electron transport</keyword>
<dbReference type="Gene3D" id="1.10.760.10">
    <property type="entry name" value="Cytochrome c-like domain"/>
    <property type="match status" value="1"/>
</dbReference>
<keyword evidence="5 6" id="KW-0408">Iron</keyword>
<dbReference type="InterPro" id="IPR009056">
    <property type="entry name" value="Cyt_c-like_dom"/>
</dbReference>
<evidence type="ECO:0000256" key="6">
    <source>
        <dbReference type="PROSITE-ProRule" id="PRU00433"/>
    </source>
</evidence>
<evidence type="ECO:0000256" key="3">
    <source>
        <dbReference type="ARBA" id="ARBA00022723"/>
    </source>
</evidence>